<organism evidence="7 8">
    <name type="scientific">Capsicum annuum</name>
    <name type="common">Capsicum pepper</name>
    <dbReference type="NCBI Taxonomy" id="4072"/>
    <lineage>
        <taxon>Eukaryota</taxon>
        <taxon>Viridiplantae</taxon>
        <taxon>Streptophyta</taxon>
        <taxon>Embryophyta</taxon>
        <taxon>Tracheophyta</taxon>
        <taxon>Spermatophyta</taxon>
        <taxon>Magnoliopsida</taxon>
        <taxon>eudicotyledons</taxon>
        <taxon>Gunneridae</taxon>
        <taxon>Pentapetalae</taxon>
        <taxon>asterids</taxon>
        <taxon>lamiids</taxon>
        <taxon>Solanales</taxon>
        <taxon>Solanaceae</taxon>
        <taxon>Solanoideae</taxon>
        <taxon>Capsiceae</taxon>
        <taxon>Capsicum</taxon>
    </lineage>
</organism>
<protein>
    <recommendedName>
        <fullName evidence="5">Flavin-containing monooxygenase</fullName>
        <ecNumber evidence="5">1.-.-.-</ecNumber>
    </recommendedName>
</protein>
<evidence type="ECO:0000313" key="8">
    <source>
        <dbReference type="Proteomes" id="UP000222542"/>
    </source>
</evidence>
<evidence type="ECO:0000256" key="3">
    <source>
        <dbReference type="ARBA" id="ARBA00022827"/>
    </source>
</evidence>
<dbReference type="SUPFAM" id="SSF51905">
    <property type="entry name" value="FAD/NAD(P)-binding domain"/>
    <property type="match status" value="2"/>
</dbReference>
<evidence type="ECO:0000256" key="2">
    <source>
        <dbReference type="ARBA" id="ARBA00022630"/>
    </source>
</evidence>
<dbReference type="GO" id="GO:0004497">
    <property type="term" value="F:monooxygenase activity"/>
    <property type="evidence" value="ECO:0000318"/>
    <property type="project" value="GO_Central"/>
</dbReference>
<dbReference type="Gramene" id="PHT79008">
    <property type="protein sequence ID" value="PHT79008"/>
    <property type="gene ID" value="T459_17060"/>
</dbReference>
<evidence type="ECO:0000313" key="7">
    <source>
        <dbReference type="EMBL" id="PHT79008.1"/>
    </source>
</evidence>
<evidence type="ECO:0000256" key="5">
    <source>
        <dbReference type="RuleBase" id="RU361177"/>
    </source>
</evidence>
<keyword evidence="3 5" id="KW-0274">FAD</keyword>
<accession>A0A2G2ZAI2</accession>
<evidence type="ECO:0000256" key="4">
    <source>
        <dbReference type="ARBA" id="ARBA00023002"/>
    </source>
</evidence>
<keyword evidence="2 5" id="KW-0285">Flavoprotein</keyword>
<dbReference type="Pfam" id="PF00743">
    <property type="entry name" value="FMO-like"/>
    <property type="match status" value="1"/>
</dbReference>
<comment type="caution">
    <text evidence="7">The sequence shown here is derived from an EMBL/GenBank/DDBJ whole genome shotgun (WGS) entry which is preliminary data.</text>
</comment>
<dbReference type="GO" id="GO:0004499">
    <property type="term" value="F:N,N-dimethylaniline monooxygenase activity"/>
    <property type="evidence" value="ECO:0007669"/>
    <property type="project" value="InterPro"/>
</dbReference>
<dbReference type="PANTHER" id="PTHR23023">
    <property type="entry name" value="DIMETHYLANILINE MONOOXYGENASE"/>
    <property type="match status" value="1"/>
</dbReference>
<proteinExistence type="inferred from homology"/>
<sequence length="217" mass="24545">MILLQVSAAWTVVVVIGGATSANDISREIAEVAKGVHISSRSALSESTPKKLHGYENLWLHSMIEVVGTDDGVRFQDGSKVYADIILHCTGYKYHFPFLETNGIVTVDENRVGPLYKDIFPPAFALSLSFVGLLWKLDYEDWLAAECGSPPPEEWRKQMYFITGERRKTRPESYRDQWDDGDLIIQAHQDFIQYIPELAQVQSCPDDVYGICGKYYS</sequence>
<reference evidence="7 8" key="2">
    <citation type="journal article" date="2017" name="Genome Biol.">
        <title>New reference genome sequences of hot pepper reveal the massive evolution of plant disease-resistance genes by retroduplication.</title>
        <authorList>
            <person name="Kim S."/>
            <person name="Park J."/>
            <person name="Yeom S.I."/>
            <person name="Kim Y.M."/>
            <person name="Seo E."/>
            <person name="Kim K.T."/>
            <person name="Kim M.S."/>
            <person name="Lee J.M."/>
            <person name="Cheong K."/>
            <person name="Shin H.S."/>
            <person name="Kim S.B."/>
            <person name="Han K."/>
            <person name="Lee J."/>
            <person name="Park M."/>
            <person name="Lee H.A."/>
            <person name="Lee H.Y."/>
            <person name="Lee Y."/>
            <person name="Oh S."/>
            <person name="Lee J.H."/>
            <person name="Choi E."/>
            <person name="Choi E."/>
            <person name="Lee S.E."/>
            <person name="Jeon J."/>
            <person name="Kim H."/>
            <person name="Choi G."/>
            <person name="Song H."/>
            <person name="Lee J."/>
            <person name="Lee S.C."/>
            <person name="Kwon J.K."/>
            <person name="Lee H.Y."/>
            <person name="Koo N."/>
            <person name="Hong Y."/>
            <person name="Kim R.W."/>
            <person name="Kang W.H."/>
            <person name="Huh J.H."/>
            <person name="Kang B.C."/>
            <person name="Yang T.J."/>
            <person name="Lee Y.H."/>
            <person name="Bennetzen J.L."/>
            <person name="Choi D."/>
        </authorList>
    </citation>
    <scope>NUCLEOTIDE SEQUENCE [LARGE SCALE GENOMIC DNA]</scope>
    <source>
        <strain evidence="8">cv. CM334</strain>
    </source>
</reference>
<dbReference type="Proteomes" id="UP000222542">
    <property type="component" value="Unassembled WGS sequence"/>
</dbReference>
<dbReference type="EC" id="1.-.-.-" evidence="5"/>
<dbReference type="AlphaFoldDB" id="A0A2G2ZAI2"/>
<dbReference type="GO" id="GO:0050660">
    <property type="term" value="F:flavin adenine dinucleotide binding"/>
    <property type="evidence" value="ECO:0007669"/>
    <property type="project" value="InterPro"/>
</dbReference>
<gene>
    <name evidence="7" type="ORF">T459_17060</name>
</gene>
<name>A0A2G2ZAI2_CAPAN</name>
<keyword evidence="5" id="KW-0503">Monooxygenase</keyword>
<dbReference type="EMBL" id="AYRZ02000006">
    <property type="protein sequence ID" value="PHT79008.1"/>
    <property type="molecule type" value="Genomic_DNA"/>
</dbReference>
<feature type="chain" id="PRO_5013921960" description="Flavin-containing monooxygenase" evidence="6">
    <location>
        <begin position="23"/>
        <end position="217"/>
    </location>
</feature>
<reference evidence="7 8" key="1">
    <citation type="journal article" date="2014" name="Nat. Genet.">
        <title>Genome sequence of the hot pepper provides insights into the evolution of pungency in Capsicum species.</title>
        <authorList>
            <person name="Kim S."/>
            <person name="Park M."/>
            <person name="Yeom S.I."/>
            <person name="Kim Y.M."/>
            <person name="Lee J.M."/>
            <person name="Lee H.A."/>
            <person name="Seo E."/>
            <person name="Choi J."/>
            <person name="Cheong K."/>
            <person name="Kim K.T."/>
            <person name="Jung K."/>
            <person name="Lee G.W."/>
            <person name="Oh S.K."/>
            <person name="Bae C."/>
            <person name="Kim S.B."/>
            <person name="Lee H.Y."/>
            <person name="Kim S.Y."/>
            <person name="Kim M.S."/>
            <person name="Kang B.C."/>
            <person name="Jo Y.D."/>
            <person name="Yang H.B."/>
            <person name="Jeong H.J."/>
            <person name="Kang W.H."/>
            <person name="Kwon J.K."/>
            <person name="Shin C."/>
            <person name="Lim J.Y."/>
            <person name="Park J.H."/>
            <person name="Huh J.H."/>
            <person name="Kim J.S."/>
            <person name="Kim B.D."/>
            <person name="Cohen O."/>
            <person name="Paran I."/>
            <person name="Suh M.C."/>
            <person name="Lee S.B."/>
            <person name="Kim Y.K."/>
            <person name="Shin Y."/>
            <person name="Noh S.J."/>
            <person name="Park J."/>
            <person name="Seo Y.S."/>
            <person name="Kwon S.Y."/>
            <person name="Kim H.A."/>
            <person name="Park J.M."/>
            <person name="Kim H.J."/>
            <person name="Choi S.B."/>
            <person name="Bosland P.W."/>
            <person name="Reeves G."/>
            <person name="Jo S.H."/>
            <person name="Lee B.W."/>
            <person name="Cho H.T."/>
            <person name="Choi H.S."/>
            <person name="Lee M.S."/>
            <person name="Yu Y."/>
            <person name="Do Choi Y."/>
            <person name="Park B.S."/>
            <person name="van Deynze A."/>
            <person name="Ashrafi H."/>
            <person name="Hill T."/>
            <person name="Kim W.T."/>
            <person name="Pai H.S."/>
            <person name="Ahn H.K."/>
            <person name="Yeam I."/>
            <person name="Giovannoni J.J."/>
            <person name="Rose J.K."/>
            <person name="Sorensen I."/>
            <person name="Lee S.J."/>
            <person name="Kim R.W."/>
            <person name="Choi I.Y."/>
            <person name="Choi B.S."/>
            <person name="Lim J.S."/>
            <person name="Lee Y.H."/>
            <person name="Choi D."/>
        </authorList>
    </citation>
    <scope>NUCLEOTIDE SEQUENCE [LARGE SCALE GENOMIC DNA]</scope>
    <source>
        <strain evidence="8">cv. CM334</strain>
    </source>
</reference>
<feature type="signal peptide" evidence="6">
    <location>
        <begin position="1"/>
        <end position="22"/>
    </location>
</feature>
<dbReference type="InterPro" id="IPR036188">
    <property type="entry name" value="FAD/NAD-bd_sf"/>
</dbReference>
<comment type="similarity">
    <text evidence="1 5">Belongs to the FMO family.</text>
</comment>
<dbReference type="InterPro" id="IPR050346">
    <property type="entry name" value="FMO-like"/>
</dbReference>
<dbReference type="OMA" id="VNSHIAR"/>
<dbReference type="Gene3D" id="3.50.50.60">
    <property type="entry name" value="FAD/NAD(P)-binding domain"/>
    <property type="match status" value="2"/>
</dbReference>
<comment type="cofactor">
    <cofactor evidence="5">
        <name>FAD</name>
        <dbReference type="ChEBI" id="CHEBI:57692"/>
    </cofactor>
</comment>
<keyword evidence="4 5" id="KW-0560">Oxidoreductase</keyword>
<keyword evidence="6" id="KW-0732">Signal</keyword>
<dbReference type="GO" id="GO:0050661">
    <property type="term" value="F:NADP binding"/>
    <property type="evidence" value="ECO:0007669"/>
    <property type="project" value="InterPro"/>
</dbReference>
<evidence type="ECO:0000256" key="6">
    <source>
        <dbReference type="SAM" id="SignalP"/>
    </source>
</evidence>
<evidence type="ECO:0000256" key="1">
    <source>
        <dbReference type="ARBA" id="ARBA00009183"/>
    </source>
</evidence>
<dbReference type="InterPro" id="IPR020946">
    <property type="entry name" value="Flavin_mOase-like"/>
</dbReference>
<keyword evidence="8" id="KW-1185">Reference proteome</keyword>